<comment type="caution">
    <text evidence="1">The sequence shown here is derived from an EMBL/GenBank/DDBJ whole genome shotgun (WGS) entry which is preliminary data.</text>
</comment>
<keyword evidence="2" id="KW-1185">Reference proteome</keyword>
<evidence type="ECO:0000313" key="2">
    <source>
        <dbReference type="Proteomes" id="UP001595912"/>
    </source>
</evidence>
<dbReference type="EMBL" id="JBHSIU010000041">
    <property type="protein sequence ID" value="MFC5002639.1"/>
    <property type="molecule type" value="Genomic_DNA"/>
</dbReference>
<organism evidence="1 2">
    <name type="scientific">Dactylosporangium cerinum</name>
    <dbReference type="NCBI Taxonomy" id="1434730"/>
    <lineage>
        <taxon>Bacteria</taxon>
        <taxon>Bacillati</taxon>
        <taxon>Actinomycetota</taxon>
        <taxon>Actinomycetes</taxon>
        <taxon>Micromonosporales</taxon>
        <taxon>Micromonosporaceae</taxon>
        <taxon>Dactylosporangium</taxon>
    </lineage>
</organism>
<protein>
    <recommendedName>
        <fullName evidence="3">Transposase</fullName>
    </recommendedName>
</protein>
<proteinExistence type="predicted"/>
<dbReference type="Proteomes" id="UP001595912">
    <property type="component" value="Unassembled WGS sequence"/>
</dbReference>
<evidence type="ECO:0000313" key="1">
    <source>
        <dbReference type="EMBL" id="MFC5002639.1"/>
    </source>
</evidence>
<gene>
    <name evidence="1" type="ORF">ACFPIJ_33015</name>
</gene>
<reference evidence="2" key="1">
    <citation type="journal article" date="2019" name="Int. J. Syst. Evol. Microbiol.">
        <title>The Global Catalogue of Microorganisms (GCM) 10K type strain sequencing project: providing services to taxonomists for standard genome sequencing and annotation.</title>
        <authorList>
            <consortium name="The Broad Institute Genomics Platform"/>
            <consortium name="The Broad Institute Genome Sequencing Center for Infectious Disease"/>
            <person name="Wu L."/>
            <person name="Ma J."/>
        </authorList>
    </citation>
    <scope>NUCLEOTIDE SEQUENCE [LARGE SCALE GENOMIC DNA]</scope>
    <source>
        <strain evidence="2">CGMCC 4.7152</strain>
    </source>
</reference>
<accession>A0ABV9W3J9</accession>
<name>A0ABV9W3J9_9ACTN</name>
<sequence>MYVLLVVEISTRRVHILGVTAHPTAAWTSQQAAIWCWTLVTV</sequence>
<evidence type="ECO:0008006" key="3">
    <source>
        <dbReference type="Google" id="ProtNLM"/>
    </source>
</evidence>
<dbReference type="RefSeq" id="WP_380120953.1">
    <property type="nucleotide sequence ID" value="NZ_JBHSIU010000041.1"/>
</dbReference>